<keyword evidence="11" id="KW-0695">RNA-directed DNA polymerase</keyword>
<dbReference type="SUPFAM" id="SSF50630">
    <property type="entry name" value="Acid proteases"/>
    <property type="match status" value="1"/>
</dbReference>
<evidence type="ECO:0000256" key="12">
    <source>
        <dbReference type="ARBA" id="ARBA00023268"/>
    </source>
</evidence>
<feature type="compositionally biased region" description="Polar residues" evidence="13">
    <location>
        <begin position="1247"/>
        <end position="1267"/>
    </location>
</feature>
<keyword evidence="18" id="KW-1185">Reference proteome</keyword>
<evidence type="ECO:0000256" key="11">
    <source>
        <dbReference type="ARBA" id="ARBA00022918"/>
    </source>
</evidence>
<evidence type="ECO:0000259" key="15">
    <source>
        <dbReference type="PROSITE" id="PS50878"/>
    </source>
</evidence>
<dbReference type="Pfam" id="PF00665">
    <property type="entry name" value="rve"/>
    <property type="match status" value="1"/>
</dbReference>
<dbReference type="PROSITE" id="PS00141">
    <property type="entry name" value="ASP_PROTEASE"/>
    <property type="match status" value="1"/>
</dbReference>
<dbReference type="Gene3D" id="3.10.10.10">
    <property type="entry name" value="HIV Type 1 Reverse Transcriptase, subunit A, domain 1"/>
    <property type="match status" value="1"/>
</dbReference>
<dbReference type="Pfam" id="PF23055">
    <property type="entry name" value="DUF7041"/>
    <property type="match status" value="1"/>
</dbReference>
<dbReference type="Pfam" id="PF00078">
    <property type="entry name" value="RVT_1"/>
    <property type="match status" value="1"/>
</dbReference>
<dbReference type="InterPro" id="IPR043502">
    <property type="entry name" value="DNA/RNA_pol_sf"/>
</dbReference>
<dbReference type="Proteomes" id="UP000479000">
    <property type="component" value="Unassembled WGS sequence"/>
</dbReference>
<keyword evidence="2" id="KW-0645">Protease</keyword>
<dbReference type="CDD" id="cd01647">
    <property type="entry name" value="RT_LTR"/>
    <property type="match status" value="1"/>
</dbReference>
<evidence type="ECO:0000256" key="5">
    <source>
        <dbReference type="ARBA" id="ARBA00022722"/>
    </source>
</evidence>
<keyword evidence="3" id="KW-0808">Transferase</keyword>
<dbReference type="InterPro" id="IPR012337">
    <property type="entry name" value="RNaseH-like_sf"/>
</dbReference>
<dbReference type="GO" id="GO:0004190">
    <property type="term" value="F:aspartic-type endopeptidase activity"/>
    <property type="evidence" value="ECO:0007669"/>
    <property type="project" value="InterPro"/>
</dbReference>
<evidence type="ECO:0000256" key="8">
    <source>
        <dbReference type="ARBA" id="ARBA00022842"/>
    </source>
</evidence>
<evidence type="ECO:0000256" key="1">
    <source>
        <dbReference type="ARBA" id="ARBA00012493"/>
    </source>
</evidence>
<evidence type="ECO:0000256" key="7">
    <source>
        <dbReference type="ARBA" id="ARBA00022801"/>
    </source>
</evidence>
<feature type="compositionally biased region" description="Polar residues" evidence="13">
    <location>
        <begin position="1207"/>
        <end position="1239"/>
    </location>
</feature>
<feature type="domain" description="Integrase catalytic" evidence="16">
    <location>
        <begin position="887"/>
        <end position="1057"/>
    </location>
</feature>
<dbReference type="InterPro" id="IPR041577">
    <property type="entry name" value="RT_RNaseH_2"/>
</dbReference>
<dbReference type="Gene3D" id="3.30.420.10">
    <property type="entry name" value="Ribonuclease H-like superfamily/Ribonuclease H"/>
    <property type="match status" value="1"/>
</dbReference>
<reference evidence="17 18" key="1">
    <citation type="submission" date="2020-02" db="EMBL/GenBank/DDBJ databases">
        <authorList>
            <person name="Ferguson B K."/>
        </authorList>
    </citation>
    <scope>NUCLEOTIDE SEQUENCE [LARGE SCALE GENOMIC DNA]</scope>
</reference>
<dbReference type="InterPro" id="IPR050951">
    <property type="entry name" value="Retrovirus_Pol_polyprotein"/>
</dbReference>
<evidence type="ECO:0000259" key="14">
    <source>
        <dbReference type="PROSITE" id="PS50175"/>
    </source>
</evidence>
<dbReference type="Gene3D" id="3.10.20.370">
    <property type="match status" value="1"/>
</dbReference>
<keyword evidence="8" id="KW-0460">Magnesium</keyword>
<dbReference type="SUPFAM" id="SSF56672">
    <property type="entry name" value="DNA/RNA polymerases"/>
    <property type="match status" value="2"/>
</dbReference>
<evidence type="ECO:0000256" key="4">
    <source>
        <dbReference type="ARBA" id="ARBA00022695"/>
    </source>
</evidence>
<feature type="domain" description="Peptidase A2" evidence="14">
    <location>
        <begin position="192"/>
        <end position="264"/>
    </location>
</feature>
<evidence type="ECO:0000256" key="2">
    <source>
        <dbReference type="ARBA" id="ARBA00022670"/>
    </source>
</evidence>
<gene>
    <name evidence="17" type="ORF">NTEN_LOCUS7414</name>
</gene>
<evidence type="ECO:0000256" key="10">
    <source>
        <dbReference type="ARBA" id="ARBA00022908"/>
    </source>
</evidence>
<protein>
    <recommendedName>
        <fullName evidence="1">RNA-directed DNA polymerase</fullName>
        <ecNumber evidence="1">2.7.7.49</ecNumber>
    </recommendedName>
</protein>
<dbReference type="Gene3D" id="1.10.340.70">
    <property type="match status" value="2"/>
</dbReference>
<dbReference type="PROSITE" id="PS50878">
    <property type="entry name" value="RT_POL"/>
    <property type="match status" value="1"/>
</dbReference>
<dbReference type="Pfam" id="PF17921">
    <property type="entry name" value="Integrase_H2C2"/>
    <property type="match status" value="2"/>
</dbReference>
<dbReference type="GO" id="GO:0004519">
    <property type="term" value="F:endonuclease activity"/>
    <property type="evidence" value="ECO:0007669"/>
    <property type="project" value="UniProtKB-KW"/>
</dbReference>
<keyword evidence="5" id="KW-0540">Nuclease</keyword>
<dbReference type="EMBL" id="CADCXU010011209">
    <property type="protein sequence ID" value="CAB0001627.1"/>
    <property type="molecule type" value="Genomic_DNA"/>
</dbReference>
<feature type="region of interest" description="Disordered" evidence="13">
    <location>
        <begin position="1154"/>
        <end position="1270"/>
    </location>
</feature>
<accession>A0A6H5GE29</accession>
<keyword evidence="4" id="KW-0548">Nucleotidyltransferase</keyword>
<dbReference type="Pfam" id="PF17917">
    <property type="entry name" value="RT_RNaseH"/>
    <property type="match status" value="1"/>
</dbReference>
<dbReference type="InterPro" id="IPR036397">
    <property type="entry name" value="RNaseH_sf"/>
</dbReference>
<organism evidence="17 18">
    <name type="scientific">Nesidiocoris tenuis</name>
    <dbReference type="NCBI Taxonomy" id="355587"/>
    <lineage>
        <taxon>Eukaryota</taxon>
        <taxon>Metazoa</taxon>
        <taxon>Ecdysozoa</taxon>
        <taxon>Arthropoda</taxon>
        <taxon>Hexapoda</taxon>
        <taxon>Insecta</taxon>
        <taxon>Pterygota</taxon>
        <taxon>Neoptera</taxon>
        <taxon>Paraneoptera</taxon>
        <taxon>Hemiptera</taxon>
        <taxon>Heteroptera</taxon>
        <taxon>Panheteroptera</taxon>
        <taxon>Cimicomorpha</taxon>
        <taxon>Miridae</taxon>
        <taxon>Dicyphina</taxon>
        <taxon>Nesidiocoris</taxon>
    </lineage>
</organism>
<dbReference type="FunFam" id="3.10.10.10:FF:000007">
    <property type="entry name" value="Retrovirus-related Pol polyprotein from transposon 17.6-like Protein"/>
    <property type="match status" value="1"/>
</dbReference>
<dbReference type="FunFam" id="3.30.420.10:FF:000032">
    <property type="entry name" value="Retrovirus-related Pol polyprotein from transposon 297-like Protein"/>
    <property type="match status" value="1"/>
</dbReference>
<dbReference type="PROSITE" id="PS50994">
    <property type="entry name" value="INTEGRASE"/>
    <property type="match status" value="1"/>
</dbReference>
<feature type="domain" description="Reverse transcriptase" evidence="15">
    <location>
        <begin position="367"/>
        <end position="544"/>
    </location>
</feature>
<name>A0A6H5GE29_9HEMI</name>
<evidence type="ECO:0000313" key="17">
    <source>
        <dbReference type="EMBL" id="CAB0001627.1"/>
    </source>
</evidence>
<evidence type="ECO:0000313" key="18">
    <source>
        <dbReference type="Proteomes" id="UP000479000"/>
    </source>
</evidence>
<dbReference type="InterPro" id="IPR001969">
    <property type="entry name" value="Aspartic_peptidase_AS"/>
</dbReference>
<keyword evidence="7" id="KW-0378">Hydrolase</keyword>
<keyword evidence="12" id="KW-0511">Multifunctional enzyme</keyword>
<sequence>MSHSGEGTAGTSAAAQTKAVHFIPPPFWKANVPIWFGQVEAQFRMKGINDDGDRFDCVIGAIDSSVLAQVGDLITNPPALNKYDTLKTRLIGCFSDSEEKKLQKLLQETKLGDQRPSHLLREMRELANNRVSEDILKTLWLQRLPANVQGILSVREQGNAAGKLESRALSVTSSPDHKGTSRLFLKDKSTRYYFLVDTGADVSVIPANSGDKRKASPYQLFAANGSSISTHGVKILSIDLGLRRSFSWPFVVASVSKPIIGADFLAHFGLCVDLKNRCLRDPLTTLSSKGDLQVCDAPTLTTIRETTVYHSLLAEYKDLTKPSFLNKTPAHNVVHHIITKGPPVVSRFRRLDPAKYAIAKKEFDFMVQQGICRPSKSSWATPLHMVPKKTGDWRPCGDYRALNAVTEPDRYPLPNIKDLVHGLHGKTIFSKIDLLKAYHQIPVAPEDISKTAIITPFGLFEFPQMTFGLCNAAQTFQRFINEVTRGLGNVRAYIDDCLVASSSVEEHLNDLRTLFERFRAYGIVINAAKCEFGVSQIEFLGHLVTQDGVKPLPTQVEKILSFEKPKDVKSLRRYLGMLNFYRSFIPQAAAILADLNGFLKGYPGKQNAVISWTSEGSNAFQKSKEALAAATLLHYPRPDTELSLMVDASEQAIGGSVQQKVQGSWQPLGFFSRKLSETERKYSAYDRELLAAYASIKHFKHLLEGRIFTLYTDHKPLTYALNQKLDKASPRQASQLSYIAQFTTDIQHISGKDDVVADCMSRVEAVNRTQPLDYTQIAREQREDDLPISSDGNTLRWKRIRLADASIPIFCDVSTDFVRPYIPAQFRRQAFDNVHGLSHPGRRATHRLLREKFVWPSMASDCAQWVRSCIDCQRNKVTRHTHSAIGEFIPPKDRFEHLHLDLVGPLVSSQGCTYAMTCVDRFTRWPEVIPLPDSGAETVAQAFCFHWVARFGVPHTITTDRGRQFESSLFRELTNILGTAHNFTSAYNPKANGMVERLHRQLKASVRCHNTERWVDVLPIVLLGLRSSLKEDLGCTPAELVYGSNLKLPGDFFEDRPVSTLSHAFLDKLKSTMDTLKPQPIRWHSNSAVFVHPDLKSASHVFVRHGPLRKPLQPIYDGPFLVKRRLDKTFDVIIKGKEQNISIDRLKPAFVAQEEPSVSASERLNDHTDQDSPRTSRISLQRIHTDQDSPRTSRTSQHGIQEPALSTHRSSIQEPQSNTSTETNLTPRSHRNTTTTENLIQHPPATIDNNDGNQPDTENRNDPSTTVRRTRFGTRIYSKIFLSVRRTLSAAKRMEGVVRFKNKNSEAGALSGPHCQRRRYTAGQQETGGRSELPCAHVSQTRSRLCPPVLVLPPVREVVRIYRTQKDVHFQWGPKQQLAYETLKERLTSPPILAYPDFPASFILATNASGCGVGTVLNQLLDRKEHPVAYASRALNWAEISYSATELELLAIVYSVNYFHQYLWGSHFTIITDHAALRYLHQKDSNSRIMRWSLLLEEYAYTPKYKKGTINSNADGLSRAFAEVETLSSDQFITQQAQDSFCNQAKNTPKYCNMGDGVLAKHTRQGLRIEVPSSLRLKVLALTHSTPQGGHCGHRKTYRAASRKYFLAGMAKDVASFVPLCLNAL</sequence>
<evidence type="ECO:0000259" key="16">
    <source>
        <dbReference type="PROSITE" id="PS50994"/>
    </source>
</evidence>
<evidence type="ECO:0000256" key="3">
    <source>
        <dbReference type="ARBA" id="ARBA00022679"/>
    </source>
</evidence>
<dbReference type="GO" id="GO:0006508">
    <property type="term" value="P:proteolysis"/>
    <property type="evidence" value="ECO:0007669"/>
    <property type="project" value="UniProtKB-KW"/>
</dbReference>
<dbReference type="Gene3D" id="3.30.70.270">
    <property type="match status" value="3"/>
</dbReference>
<dbReference type="GO" id="GO:0003723">
    <property type="term" value="F:RNA binding"/>
    <property type="evidence" value="ECO:0007669"/>
    <property type="project" value="UniProtKB-KW"/>
</dbReference>
<dbReference type="GO" id="GO:0015074">
    <property type="term" value="P:DNA integration"/>
    <property type="evidence" value="ECO:0007669"/>
    <property type="project" value="UniProtKB-KW"/>
</dbReference>
<dbReference type="InterPro" id="IPR041588">
    <property type="entry name" value="Integrase_H2C2"/>
</dbReference>
<evidence type="ECO:0000256" key="6">
    <source>
        <dbReference type="ARBA" id="ARBA00022759"/>
    </source>
</evidence>
<dbReference type="PROSITE" id="PS50175">
    <property type="entry name" value="ASP_PROT_RETROV"/>
    <property type="match status" value="1"/>
</dbReference>
<dbReference type="InterPro" id="IPR001584">
    <property type="entry name" value="Integrase_cat-core"/>
</dbReference>
<keyword evidence="9" id="KW-0694">RNA-binding</keyword>
<dbReference type="GO" id="GO:0003964">
    <property type="term" value="F:RNA-directed DNA polymerase activity"/>
    <property type="evidence" value="ECO:0007669"/>
    <property type="project" value="UniProtKB-KW"/>
</dbReference>
<dbReference type="FunFam" id="3.30.70.270:FF:000020">
    <property type="entry name" value="Transposon Tf2-6 polyprotein-like Protein"/>
    <property type="match status" value="1"/>
</dbReference>
<dbReference type="CDD" id="cd09274">
    <property type="entry name" value="RNase_HI_RT_Ty3"/>
    <property type="match status" value="2"/>
</dbReference>
<dbReference type="PANTHER" id="PTHR37984">
    <property type="entry name" value="PROTEIN CBG26694"/>
    <property type="match status" value="1"/>
</dbReference>
<feature type="compositionally biased region" description="Basic and acidic residues" evidence="13">
    <location>
        <begin position="1163"/>
        <end position="1174"/>
    </location>
</feature>
<dbReference type="InterPro" id="IPR001995">
    <property type="entry name" value="Peptidase_A2_cat"/>
</dbReference>
<dbReference type="OrthoDB" id="422540at2759"/>
<dbReference type="EC" id="2.7.7.49" evidence="1"/>
<dbReference type="Gene3D" id="2.40.70.10">
    <property type="entry name" value="Acid Proteases"/>
    <property type="match status" value="1"/>
</dbReference>
<dbReference type="InterPro" id="IPR021109">
    <property type="entry name" value="Peptidase_aspartic_dom_sf"/>
</dbReference>
<dbReference type="SUPFAM" id="SSF53098">
    <property type="entry name" value="Ribonuclease H-like"/>
    <property type="match status" value="1"/>
</dbReference>
<dbReference type="CDD" id="cd06094">
    <property type="entry name" value="RP_Saci_like"/>
    <property type="match status" value="1"/>
</dbReference>
<dbReference type="InterPro" id="IPR041373">
    <property type="entry name" value="RT_RNaseH"/>
</dbReference>
<keyword evidence="10" id="KW-0229">DNA integration</keyword>
<dbReference type="Pfam" id="PF17919">
    <property type="entry name" value="RT_RNaseH_2"/>
    <property type="match status" value="1"/>
</dbReference>
<dbReference type="InterPro" id="IPR000477">
    <property type="entry name" value="RT_dom"/>
</dbReference>
<dbReference type="FunFam" id="2.40.70.10:FF:000130">
    <property type="entry name" value="Retrovirus-related Pol polyprotein from transposon opus-like Protein"/>
    <property type="match status" value="1"/>
</dbReference>
<dbReference type="PANTHER" id="PTHR37984:SF5">
    <property type="entry name" value="PROTEIN NYNRIN-LIKE"/>
    <property type="match status" value="1"/>
</dbReference>
<dbReference type="FunFam" id="3.10.20.370:FF:000001">
    <property type="entry name" value="Retrovirus-related Pol polyprotein from transposon 17.6-like protein"/>
    <property type="match status" value="2"/>
</dbReference>
<dbReference type="InterPro" id="IPR034132">
    <property type="entry name" value="RP_Saci-like"/>
</dbReference>
<evidence type="ECO:0000256" key="13">
    <source>
        <dbReference type="SAM" id="MobiDB-lite"/>
    </source>
</evidence>
<dbReference type="InterPro" id="IPR055469">
    <property type="entry name" value="DUF7041"/>
</dbReference>
<dbReference type="FunFam" id="1.10.340.70:FF:000004">
    <property type="entry name" value="Retrovirus-related Pol polyprotein from transposon 297-like Protein"/>
    <property type="match status" value="1"/>
</dbReference>
<dbReference type="GO" id="GO:0042575">
    <property type="term" value="C:DNA polymerase complex"/>
    <property type="evidence" value="ECO:0007669"/>
    <property type="project" value="UniProtKB-ARBA"/>
</dbReference>
<dbReference type="InterPro" id="IPR043128">
    <property type="entry name" value="Rev_trsase/Diguanyl_cyclase"/>
</dbReference>
<evidence type="ECO:0000256" key="9">
    <source>
        <dbReference type="ARBA" id="ARBA00022884"/>
    </source>
</evidence>
<keyword evidence="6" id="KW-0255">Endonuclease</keyword>
<proteinExistence type="predicted"/>